<dbReference type="RefSeq" id="WP_224975465.1">
    <property type="nucleotide sequence ID" value="NZ_JAYJJU010000006.1"/>
</dbReference>
<dbReference type="PANTHER" id="PTHR47506:SF3">
    <property type="entry name" value="HTH-TYPE TRANSCRIPTIONAL REGULATOR LMRA"/>
    <property type="match status" value="1"/>
</dbReference>
<comment type="caution">
    <text evidence="6">The sequence shown here is derived from an EMBL/GenBank/DDBJ whole genome shotgun (WGS) entry which is preliminary data.</text>
</comment>
<evidence type="ECO:0000313" key="6">
    <source>
        <dbReference type="EMBL" id="MEB3031731.1"/>
    </source>
</evidence>
<dbReference type="EMBL" id="JAYJJU010000006">
    <property type="protein sequence ID" value="MEB3031731.1"/>
    <property type="molecule type" value="Genomic_DNA"/>
</dbReference>
<evidence type="ECO:0000259" key="5">
    <source>
        <dbReference type="PROSITE" id="PS50977"/>
    </source>
</evidence>
<name>A0ABU5XW86_9MYCO</name>
<dbReference type="Pfam" id="PF00440">
    <property type="entry name" value="TetR_N"/>
    <property type="match status" value="1"/>
</dbReference>
<feature type="DNA-binding region" description="H-T-H motif" evidence="4">
    <location>
        <begin position="24"/>
        <end position="43"/>
    </location>
</feature>
<dbReference type="Gene3D" id="1.10.357.10">
    <property type="entry name" value="Tetracycline Repressor, domain 2"/>
    <property type="match status" value="1"/>
</dbReference>
<gene>
    <name evidence="6" type="ORF">KV113_09185</name>
</gene>
<accession>A0ABU5XW86</accession>
<evidence type="ECO:0000256" key="4">
    <source>
        <dbReference type="PROSITE-ProRule" id="PRU00335"/>
    </source>
</evidence>
<dbReference type="SUPFAM" id="SSF46689">
    <property type="entry name" value="Homeodomain-like"/>
    <property type="match status" value="1"/>
</dbReference>
<dbReference type="SUPFAM" id="SSF48498">
    <property type="entry name" value="Tetracyclin repressor-like, C-terminal domain"/>
    <property type="match status" value="1"/>
</dbReference>
<keyword evidence="1" id="KW-0805">Transcription regulation</keyword>
<feature type="domain" description="HTH tetR-type" evidence="5">
    <location>
        <begin position="1"/>
        <end position="61"/>
    </location>
</feature>
<keyword evidence="2 4" id="KW-0238">DNA-binding</keyword>
<dbReference type="Proteomes" id="UP001298593">
    <property type="component" value="Unassembled WGS sequence"/>
</dbReference>
<protein>
    <submittedName>
        <fullName evidence="6">TetR/AcrR family transcriptional regulator</fullName>
    </submittedName>
</protein>
<dbReference type="InterPro" id="IPR054156">
    <property type="entry name" value="YxaF_TetR_C"/>
</dbReference>
<keyword evidence="7" id="KW-1185">Reference proteome</keyword>
<evidence type="ECO:0000256" key="3">
    <source>
        <dbReference type="ARBA" id="ARBA00023163"/>
    </source>
</evidence>
<dbReference type="InterPro" id="IPR036271">
    <property type="entry name" value="Tet_transcr_reg_TetR-rel_C_sf"/>
</dbReference>
<keyword evidence="3" id="KW-0804">Transcription</keyword>
<dbReference type="PANTHER" id="PTHR47506">
    <property type="entry name" value="TRANSCRIPTIONAL REGULATORY PROTEIN"/>
    <property type="match status" value="1"/>
</dbReference>
<evidence type="ECO:0000313" key="7">
    <source>
        <dbReference type="Proteomes" id="UP001298593"/>
    </source>
</evidence>
<organism evidence="6 7">
    <name type="scientific">[Mycobacterium] nativiensis</name>
    <dbReference type="NCBI Taxonomy" id="2855503"/>
    <lineage>
        <taxon>Bacteria</taxon>
        <taxon>Bacillati</taxon>
        <taxon>Actinomycetota</taxon>
        <taxon>Actinomycetes</taxon>
        <taxon>Mycobacteriales</taxon>
        <taxon>Mycobacteriaceae</taxon>
        <taxon>Mycolicibacter</taxon>
    </lineage>
</organism>
<dbReference type="PROSITE" id="PS50977">
    <property type="entry name" value="HTH_TETR_2"/>
    <property type="match status" value="1"/>
</dbReference>
<sequence length="201" mass="21391">MRARDRLTAATAKLMQRHGVAGTGIAEILNVSGVTRRSIYLNFPDGKAELVAAATRSAAEDVASILRDQLTEPEPITAFARLWCEMLVNSDFEGGCPILAAACSRDEAPEAAEAAAEAFAGWAKLIGDRLAEEGIDPDVCQSLSTTIVASIEGAATLSRAARSTRPLEQTAHHLTELVAMHRVERTDGTRTTAHQASTTIH</sequence>
<dbReference type="Pfam" id="PF21993">
    <property type="entry name" value="TetR_C_13_2"/>
    <property type="match status" value="1"/>
</dbReference>
<evidence type="ECO:0000256" key="1">
    <source>
        <dbReference type="ARBA" id="ARBA00023015"/>
    </source>
</evidence>
<evidence type="ECO:0000256" key="2">
    <source>
        <dbReference type="ARBA" id="ARBA00023125"/>
    </source>
</evidence>
<dbReference type="InterPro" id="IPR009057">
    <property type="entry name" value="Homeodomain-like_sf"/>
</dbReference>
<reference evidence="6 7" key="1">
    <citation type="submission" date="2023-12" db="EMBL/GenBank/DDBJ databases">
        <title>Description of new species of Mycobacterium terrae complex isolated from sewage at the Sao Paulo Zoological Park Foundation in Brazil.</title>
        <authorList>
            <person name="Romagnoli C.L."/>
            <person name="Conceicao E.C."/>
            <person name="Machado E."/>
            <person name="Barreto L.B.P.F."/>
            <person name="Sharma A."/>
            <person name="Silva N.M."/>
            <person name="Marques L.E."/>
            <person name="Juliana M.A."/>
            <person name="Lourenco M.C.S."/>
            <person name="Digiampietri L.A."/>
            <person name="Suffys P.N."/>
            <person name="Viana-Niero C."/>
        </authorList>
    </citation>
    <scope>NUCLEOTIDE SEQUENCE [LARGE SCALE GENOMIC DNA]</scope>
    <source>
        <strain evidence="6 7">MYC340</strain>
    </source>
</reference>
<dbReference type="InterPro" id="IPR001647">
    <property type="entry name" value="HTH_TetR"/>
</dbReference>
<proteinExistence type="predicted"/>